<evidence type="ECO:0000313" key="1">
    <source>
        <dbReference type="EMBL" id="GLK70183.1"/>
    </source>
</evidence>
<reference evidence="1" key="2">
    <citation type="submission" date="2023-01" db="EMBL/GenBank/DDBJ databases">
        <authorList>
            <person name="Sun Q."/>
            <person name="Evtushenko L."/>
        </authorList>
    </citation>
    <scope>NUCLEOTIDE SEQUENCE</scope>
    <source>
        <strain evidence="1">VKM B-2484</strain>
    </source>
</reference>
<dbReference type="EMBL" id="BSFJ01000002">
    <property type="protein sequence ID" value="GLK70183.1"/>
    <property type="molecule type" value="Genomic_DNA"/>
</dbReference>
<proteinExistence type="predicted"/>
<sequence length="228" mass="24516">MTAPDATVALAGFATMTGTPEQVRHRLDHLGGKPKQVIALTLEQGSEPAVRALAETFESIAPLVGAILARRQSEAMQSILEALVPQVPPPQHMLVEARMTAEARKAVLESGDWLTAAQIAEMAGFSTNNPSAQPNKWKRDGLIFAVRHLGIDYFPGYALDPNTGYRPLKPLAAVLKVLSGSKDDWGLAYWFASDNSFLGGKRPQDLLAEKPERVIAAAEDELQGAAHG</sequence>
<accession>A0A9W6MXK8</accession>
<gene>
    <name evidence="1" type="ORF">GCM10017643_02980</name>
</gene>
<dbReference type="Proteomes" id="UP001143370">
    <property type="component" value="Unassembled WGS sequence"/>
</dbReference>
<dbReference type="AlphaFoldDB" id="A0A9W6MXK8"/>
<comment type="caution">
    <text evidence="1">The sequence shown here is derived from an EMBL/GenBank/DDBJ whole genome shotgun (WGS) entry which is preliminary data.</text>
</comment>
<evidence type="ECO:0000313" key="2">
    <source>
        <dbReference type="Proteomes" id="UP001143370"/>
    </source>
</evidence>
<reference evidence="1" key="1">
    <citation type="journal article" date="2014" name="Int. J. Syst. Evol. Microbiol.">
        <title>Complete genome sequence of Corynebacterium casei LMG S-19264T (=DSM 44701T), isolated from a smear-ripened cheese.</title>
        <authorList>
            <consortium name="US DOE Joint Genome Institute (JGI-PGF)"/>
            <person name="Walter F."/>
            <person name="Albersmeier A."/>
            <person name="Kalinowski J."/>
            <person name="Ruckert C."/>
        </authorList>
    </citation>
    <scope>NUCLEOTIDE SEQUENCE</scope>
    <source>
        <strain evidence="1">VKM B-2484</strain>
    </source>
</reference>
<name>A0A9W6MXK8_9HYPH</name>
<dbReference type="RefSeq" id="WP_213375157.1">
    <property type="nucleotide sequence ID" value="NZ_BSFJ01000002.1"/>
</dbReference>
<organism evidence="1 2">
    <name type="scientific">Ancylobacter dichloromethanicus</name>
    <dbReference type="NCBI Taxonomy" id="518825"/>
    <lineage>
        <taxon>Bacteria</taxon>
        <taxon>Pseudomonadati</taxon>
        <taxon>Pseudomonadota</taxon>
        <taxon>Alphaproteobacteria</taxon>
        <taxon>Hyphomicrobiales</taxon>
        <taxon>Xanthobacteraceae</taxon>
        <taxon>Ancylobacter</taxon>
    </lineage>
</organism>
<protein>
    <submittedName>
        <fullName evidence="1">Uncharacterized protein</fullName>
    </submittedName>
</protein>
<keyword evidence="2" id="KW-1185">Reference proteome</keyword>